<proteinExistence type="predicted"/>
<dbReference type="EMBL" id="LWDX02029907">
    <property type="protein sequence ID" value="OEL28498.1"/>
    <property type="molecule type" value="Genomic_DNA"/>
</dbReference>
<sequence length="87" mass="9485">MMGVRVYPLPLSTGADREDRDHLPRIHKSRRMWWVRTVAVLDSGEPLYSVVITSVSGLDPVTDLGGSAAPRWNRSSTSPSASPRGAP</sequence>
<reference evidence="2 3" key="1">
    <citation type="submission" date="2016-09" db="EMBL/GenBank/DDBJ databases">
        <title>The draft genome of Dichanthelium oligosanthes: A C3 panicoid grass species.</title>
        <authorList>
            <person name="Studer A.J."/>
            <person name="Schnable J.C."/>
            <person name="Brutnell T.P."/>
        </authorList>
    </citation>
    <scope>NUCLEOTIDE SEQUENCE [LARGE SCALE GENOMIC DNA]</scope>
    <source>
        <strain evidence="3">cv. Kellogg 1175</strain>
        <tissue evidence="2">Leaf</tissue>
    </source>
</reference>
<gene>
    <name evidence="2" type="ORF">BAE44_0010484</name>
</gene>
<accession>A0A1E5VTP9</accession>
<organism evidence="2 3">
    <name type="scientific">Dichanthelium oligosanthes</name>
    <dbReference type="NCBI Taxonomy" id="888268"/>
    <lineage>
        <taxon>Eukaryota</taxon>
        <taxon>Viridiplantae</taxon>
        <taxon>Streptophyta</taxon>
        <taxon>Embryophyta</taxon>
        <taxon>Tracheophyta</taxon>
        <taxon>Spermatophyta</taxon>
        <taxon>Magnoliopsida</taxon>
        <taxon>Liliopsida</taxon>
        <taxon>Poales</taxon>
        <taxon>Poaceae</taxon>
        <taxon>PACMAD clade</taxon>
        <taxon>Panicoideae</taxon>
        <taxon>Panicodae</taxon>
        <taxon>Paniceae</taxon>
        <taxon>Dichantheliinae</taxon>
        <taxon>Dichanthelium</taxon>
    </lineage>
</organism>
<evidence type="ECO:0000313" key="2">
    <source>
        <dbReference type="EMBL" id="OEL28498.1"/>
    </source>
</evidence>
<feature type="region of interest" description="Disordered" evidence="1">
    <location>
        <begin position="65"/>
        <end position="87"/>
    </location>
</feature>
<dbReference type="AlphaFoldDB" id="A0A1E5VTP9"/>
<comment type="caution">
    <text evidence="2">The sequence shown here is derived from an EMBL/GenBank/DDBJ whole genome shotgun (WGS) entry which is preliminary data.</text>
</comment>
<name>A0A1E5VTP9_9POAL</name>
<dbReference type="Proteomes" id="UP000095767">
    <property type="component" value="Unassembled WGS sequence"/>
</dbReference>
<evidence type="ECO:0000313" key="3">
    <source>
        <dbReference type="Proteomes" id="UP000095767"/>
    </source>
</evidence>
<evidence type="ECO:0000256" key="1">
    <source>
        <dbReference type="SAM" id="MobiDB-lite"/>
    </source>
</evidence>
<protein>
    <submittedName>
        <fullName evidence="2">Uncharacterized protein</fullName>
    </submittedName>
</protein>
<keyword evidence="3" id="KW-1185">Reference proteome</keyword>